<dbReference type="KEGG" id="acru:HHL28_01230"/>
<gene>
    <name evidence="2" type="ORF">HHL28_01230</name>
</gene>
<dbReference type="Pfam" id="PF00903">
    <property type="entry name" value="Glyoxalase"/>
    <property type="match status" value="1"/>
</dbReference>
<evidence type="ECO:0000313" key="3">
    <source>
        <dbReference type="Proteomes" id="UP000501891"/>
    </source>
</evidence>
<evidence type="ECO:0000313" key="2">
    <source>
        <dbReference type="EMBL" id="QJE71915.1"/>
    </source>
</evidence>
<protein>
    <submittedName>
        <fullName evidence="2">VOC family protein</fullName>
    </submittedName>
</protein>
<name>A0A858R3E5_9PROT</name>
<feature type="domain" description="VOC" evidence="1">
    <location>
        <begin position="2"/>
        <end position="126"/>
    </location>
</feature>
<dbReference type="InterPro" id="IPR004360">
    <property type="entry name" value="Glyas_Fos-R_dOase_dom"/>
</dbReference>
<dbReference type="CDD" id="cd06587">
    <property type="entry name" value="VOC"/>
    <property type="match status" value="1"/>
</dbReference>
<proteinExistence type="predicted"/>
<organism evidence="2 3">
    <name type="scientific">Aerophototrophica crusticola</name>
    <dbReference type="NCBI Taxonomy" id="1709002"/>
    <lineage>
        <taxon>Bacteria</taxon>
        <taxon>Pseudomonadati</taxon>
        <taxon>Pseudomonadota</taxon>
        <taxon>Alphaproteobacteria</taxon>
        <taxon>Rhodospirillales</taxon>
        <taxon>Rhodospirillaceae</taxon>
        <taxon>Aerophototrophica</taxon>
    </lineage>
</organism>
<dbReference type="AlphaFoldDB" id="A0A858R3E5"/>
<dbReference type="SUPFAM" id="SSF54593">
    <property type="entry name" value="Glyoxalase/Bleomycin resistance protein/Dihydroxybiphenyl dioxygenase"/>
    <property type="match status" value="1"/>
</dbReference>
<sequence length="255" mass="26873">MRLFRLTLPVTDIDAATRFYAQVLGQPGRRVSPGRHYFDVGRSILACLDAQAEGDGGFPGPLPDHVYLAVHDLEAFLARADAAGAAFDLAVSEDHGVPGRIEDRPWGERSFYCRDPFGNRLAFVESGTEFTGTEAAGPGAGSHHSGLCRQTSPSVACALRGGMASCGPGDDEVRGGSSWPWRSGEDCPGLGKGSPWPAWSSLSGLAGPCTSRPFGVGLRRARQSRKWSASPMTAPGSSRWIGCAGSWARPIGSPS</sequence>
<dbReference type="EMBL" id="CP051775">
    <property type="protein sequence ID" value="QJE71915.1"/>
    <property type="molecule type" value="Genomic_DNA"/>
</dbReference>
<dbReference type="Gene3D" id="3.10.180.10">
    <property type="entry name" value="2,3-Dihydroxybiphenyl 1,2-Dioxygenase, domain 1"/>
    <property type="match status" value="1"/>
</dbReference>
<dbReference type="Proteomes" id="UP000501891">
    <property type="component" value="Chromosome"/>
</dbReference>
<keyword evidence="3" id="KW-1185">Reference proteome</keyword>
<reference evidence="2" key="1">
    <citation type="submission" date="2020-04" db="EMBL/GenBank/DDBJ databases">
        <title>A desert anoxygenic phototrophic bacterium fixes CO2 using RubisCO under aerobic conditions.</title>
        <authorList>
            <person name="Tang K."/>
        </authorList>
    </citation>
    <scope>NUCLEOTIDE SEQUENCE [LARGE SCALE GENOMIC DNA]</scope>
    <source>
        <strain evidence="2">MIMtkB3</strain>
    </source>
</reference>
<dbReference type="InterPro" id="IPR029068">
    <property type="entry name" value="Glyas_Bleomycin-R_OHBP_Dase"/>
</dbReference>
<dbReference type="PROSITE" id="PS51819">
    <property type="entry name" value="VOC"/>
    <property type="match status" value="1"/>
</dbReference>
<evidence type="ECO:0000259" key="1">
    <source>
        <dbReference type="PROSITE" id="PS51819"/>
    </source>
</evidence>
<dbReference type="InterPro" id="IPR037523">
    <property type="entry name" value="VOC_core"/>
</dbReference>
<accession>A0A858R3E5</accession>